<accession>A0A8K0QX34</accession>
<proteinExistence type="predicted"/>
<evidence type="ECO:0000313" key="2">
    <source>
        <dbReference type="EMBL" id="KAH7076226.1"/>
    </source>
</evidence>
<gene>
    <name evidence="2" type="ORF">FB567DRAFT_156404</name>
</gene>
<feature type="compositionally biased region" description="Polar residues" evidence="1">
    <location>
        <begin position="117"/>
        <end position="130"/>
    </location>
</feature>
<dbReference type="Proteomes" id="UP000813461">
    <property type="component" value="Unassembled WGS sequence"/>
</dbReference>
<protein>
    <submittedName>
        <fullName evidence="2">Uncharacterized protein</fullName>
    </submittedName>
</protein>
<comment type="caution">
    <text evidence="2">The sequence shown here is derived from an EMBL/GenBank/DDBJ whole genome shotgun (WGS) entry which is preliminary data.</text>
</comment>
<organism evidence="2 3">
    <name type="scientific">Paraphoma chrysanthemicola</name>
    <dbReference type="NCBI Taxonomy" id="798071"/>
    <lineage>
        <taxon>Eukaryota</taxon>
        <taxon>Fungi</taxon>
        <taxon>Dikarya</taxon>
        <taxon>Ascomycota</taxon>
        <taxon>Pezizomycotina</taxon>
        <taxon>Dothideomycetes</taxon>
        <taxon>Pleosporomycetidae</taxon>
        <taxon>Pleosporales</taxon>
        <taxon>Pleosporineae</taxon>
        <taxon>Phaeosphaeriaceae</taxon>
        <taxon>Paraphoma</taxon>
    </lineage>
</organism>
<feature type="compositionally biased region" description="Basic residues" evidence="1">
    <location>
        <begin position="181"/>
        <end position="192"/>
    </location>
</feature>
<sequence length="253" mass="27742">MTCRDSLRGSALTKKADLTDAAMITDHITEVQEIVLATSRAVVDCEENTPLRKETLNALRVHNVTAYFSWLCKPSRSDSGKAVSKLRVQPNYVVAAQRARDTGTPPRSSADHHETCSRGNASSDPMTSPHLQMLPFPVQLPLLQITKLQESEEYHKHYTLPCYNSTSLPRPRATPTSTNGSRHRRPQTRKRAPFATATGMPTRSPLSAHTATTPSIASALSHGSARRTSIAPTHVRAVSPCASPKSSTRKRRD</sequence>
<feature type="compositionally biased region" description="Polar residues" evidence="1">
    <location>
        <begin position="163"/>
        <end position="180"/>
    </location>
</feature>
<evidence type="ECO:0000313" key="3">
    <source>
        <dbReference type="Proteomes" id="UP000813461"/>
    </source>
</evidence>
<reference evidence="2" key="1">
    <citation type="journal article" date="2021" name="Nat. Commun.">
        <title>Genetic determinants of endophytism in the Arabidopsis root mycobiome.</title>
        <authorList>
            <person name="Mesny F."/>
            <person name="Miyauchi S."/>
            <person name="Thiergart T."/>
            <person name="Pickel B."/>
            <person name="Atanasova L."/>
            <person name="Karlsson M."/>
            <person name="Huettel B."/>
            <person name="Barry K.W."/>
            <person name="Haridas S."/>
            <person name="Chen C."/>
            <person name="Bauer D."/>
            <person name="Andreopoulos W."/>
            <person name="Pangilinan J."/>
            <person name="LaButti K."/>
            <person name="Riley R."/>
            <person name="Lipzen A."/>
            <person name="Clum A."/>
            <person name="Drula E."/>
            <person name="Henrissat B."/>
            <person name="Kohler A."/>
            <person name="Grigoriev I.V."/>
            <person name="Martin F.M."/>
            <person name="Hacquard S."/>
        </authorList>
    </citation>
    <scope>NUCLEOTIDE SEQUENCE</scope>
    <source>
        <strain evidence="2">MPI-SDFR-AT-0120</strain>
    </source>
</reference>
<dbReference type="AlphaFoldDB" id="A0A8K0QX34"/>
<feature type="region of interest" description="Disordered" evidence="1">
    <location>
        <begin position="163"/>
        <end position="253"/>
    </location>
</feature>
<dbReference type="EMBL" id="JAGMVJ010000019">
    <property type="protein sequence ID" value="KAH7076226.1"/>
    <property type="molecule type" value="Genomic_DNA"/>
</dbReference>
<feature type="compositionally biased region" description="Polar residues" evidence="1">
    <location>
        <begin position="199"/>
        <end position="218"/>
    </location>
</feature>
<name>A0A8K0QX34_9PLEO</name>
<keyword evidence="3" id="KW-1185">Reference proteome</keyword>
<feature type="region of interest" description="Disordered" evidence="1">
    <location>
        <begin position="98"/>
        <end position="132"/>
    </location>
</feature>
<evidence type="ECO:0000256" key="1">
    <source>
        <dbReference type="SAM" id="MobiDB-lite"/>
    </source>
</evidence>